<feature type="region of interest" description="Disordered" evidence="1">
    <location>
        <begin position="55"/>
        <end position="210"/>
    </location>
</feature>
<feature type="region of interest" description="Disordered" evidence="1">
    <location>
        <begin position="244"/>
        <end position="382"/>
    </location>
</feature>
<feature type="compositionally biased region" description="Basic and acidic residues" evidence="1">
    <location>
        <begin position="1"/>
        <end position="12"/>
    </location>
</feature>
<feature type="compositionally biased region" description="Basic and acidic residues" evidence="1">
    <location>
        <begin position="138"/>
        <end position="147"/>
    </location>
</feature>
<feature type="compositionally biased region" description="Basic and acidic residues" evidence="1">
    <location>
        <begin position="28"/>
        <end position="40"/>
    </location>
</feature>
<feature type="compositionally biased region" description="Basic and acidic residues" evidence="1">
    <location>
        <begin position="461"/>
        <end position="470"/>
    </location>
</feature>
<reference evidence="3" key="1">
    <citation type="submission" date="2021-02" db="EMBL/GenBank/DDBJ databases">
        <authorList>
            <person name="Nowell W R."/>
        </authorList>
    </citation>
    <scope>NUCLEOTIDE SEQUENCE</scope>
</reference>
<evidence type="ECO:0000313" key="3">
    <source>
        <dbReference type="EMBL" id="CAF4167598.1"/>
    </source>
</evidence>
<sequence>MTDSHSDNKKVLPDNLKSKPKPRCKTSNIDEQKEVLKRTSDEEAMFVSKQYIEISAKNKKPSDTVEKDRIRGNISKDPKYKKFNQENIPVKKTSSSDQETSEFDKRKDKFDHQRELSPMGKRKTSPSRKFSDKVSNVTDEKVKRKDTPTVQTFKTHLLPSESTPKIGISSENRGTKSPLKRDDSPDFISSKKRPVPPEVPSKYSSPLKCPDLIRKQERIYKSSSDEETVMLKKSKDFKISKFNALRNKFTDSETPTKQESQPKALDDSLGIRKSRVINKEPESLTPGVKPSNDTVIQLGKREQKPRIELSDDSLTKKKQKVTSEEPKKSLIIDQISPNKGKDSRVKKPVDLDTKEKSKVSGFESEDKRSKVRGENVNESLSNQLITKTIKKYVVTSEESESATDQSETEKSMKKLRKPMTEQSIKEPDYSTLKRKPKVRSNVPEQVDSEAKVKPRVSSYVPEDKRTKILS</sequence>
<comment type="caution">
    <text evidence="3">The sequence shown here is derived from an EMBL/GenBank/DDBJ whole genome shotgun (WGS) entry which is preliminary data.</text>
</comment>
<dbReference type="AlphaFoldDB" id="A0A819ZA05"/>
<evidence type="ECO:0000313" key="4">
    <source>
        <dbReference type="Proteomes" id="UP000663842"/>
    </source>
</evidence>
<organism evidence="3 4">
    <name type="scientific">Rotaria magnacalcarata</name>
    <dbReference type="NCBI Taxonomy" id="392030"/>
    <lineage>
        <taxon>Eukaryota</taxon>
        <taxon>Metazoa</taxon>
        <taxon>Spiralia</taxon>
        <taxon>Gnathifera</taxon>
        <taxon>Rotifera</taxon>
        <taxon>Eurotatoria</taxon>
        <taxon>Bdelloidea</taxon>
        <taxon>Philodinida</taxon>
        <taxon>Philodinidae</taxon>
        <taxon>Rotaria</taxon>
    </lineage>
</organism>
<dbReference type="Proteomes" id="UP000663887">
    <property type="component" value="Unassembled WGS sequence"/>
</dbReference>
<feature type="compositionally biased region" description="Basic and acidic residues" evidence="1">
    <location>
        <begin position="339"/>
        <end position="375"/>
    </location>
</feature>
<feature type="compositionally biased region" description="Basic and acidic residues" evidence="1">
    <location>
        <begin position="299"/>
        <end position="330"/>
    </location>
</feature>
<feature type="region of interest" description="Disordered" evidence="1">
    <location>
        <begin position="394"/>
        <end position="470"/>
    </location>
</feature>
<accession>A0A819ZA05</accession>
<feature type="compositionally biased region" description="Basic and acidic residues" evidence="1">
    <location>
        <begin position="102"/>
        <end position="115"/>
    </location>
</feature>
<protein>
    <submittedName>
        <fullName evidence="3">Uncharacterized protein</fullName>
    </submittedName>
</protein>
<proteinExistence type="predicted"/>
<dbReference type="EMBL" id="CAJOBF010005211">
    <property type="protein sequence ID" value="CAF4167598.1"/>
    <property type="molecule type" value="Genomic_DNA"/>
</dbReference>
<feature type="compositionally biased region" description="Basic and acidic residues" evidence="1">
    <location>
        <begin position="60"/>
        <end position="84"/>
    </location>
</feature>
<gene>
    <name evidence="3" type="ORF">UXM345_LOCUS26079</name>
    <name evidence="2" type="ORF">XDN619_LOCUS19060</name>
</gene>
<evidence type="ECO:0000313" key="2">
    <source>
        <dbReference type="EMBL" id="CAF2103026.1"/>
    </source>
</evidence>
<feature type="region of interest" description="Disordered" evidence="1">
    <location>
        <begin position="1"/>
        <end position="40"/>
    </location>
</feature>
<evidence type="ECO:0000256" key="1">
    <source>
        <dbReference type="SAM" id="MobiDB-lite"/>
    </source>
</evidence>
<name>A0A819ZA05_9BILA</name>
<dbReference type="EMBL" id="CAJNRG010008303">
    <property type="protein sequence ID" value="CAF2103026.1"/>
    <property type="molecule type" value="Genomic_DNA"/>
</dbReference>
<dbReference type="Proteomes" id="UP000663842">
    <property type="component" value="Unassembled WGS sequence"/>
</dbReference>